<evidence type="ECO:0000313" key="9">
    <source>
        <dbReference type="EMBL" id="PDQ36176.1"/>
    </source>
</evidence>
<feature type="transmembrane region" description="Helical" evidence="7">
    <location>
        <begin position="123"/>
        <end position="145"/>
    </location>
</feature>
<dbReference type="Gene3D" id="1.10.3720.10">
    <property type="entry name" value="MetI-like"/>
    <property type="match status" value="1"/>
</dbReference>
<keyword evidence="3" id="KW-1003">Cell membrane</keyword>
<dbReference type="SUPFAM" id="SSF161098">
    <property type="entry name" value="MetI-like"/>
    <property type="match status" value="1"/>
</dbReference>
<dbReference type="PROSITE" id="PS50928">
    <property type="entry name" value="ABC_TM1"/>
    <property type="match status" value="1"/>
</dbReference>
<dbReference type="Pfam" id="PF00528">
    <property type="entry name" value="BPD_transp_1"/>
    <property type="match status" value="1"/>
</dbReference>
<protein>
    <recommendedName>
        <fullName evidence="8">ABC transmembrane type-1 domain-containing protein</fullName>
    </recommendedName>
</protein>
<dbReference type="GO" id="GO:0055085">
    <property type="term" value="P:transmembrane transport"/>
    <property type="evidence" value="ECO:0007669"/>
    <property type="project" value="InterPro"/>
</dbReference>
<dbReference type="Proteomes" id="UP000219994">
    <property type="component" value="Unassembled WGS sequence"/>
</dbReference>
<keyword evidence="2 7" id="KW-0813">Transport</keyword>
<feature type="transmembrane region" description="Helical" evidence="7">
    <location>
        <begin position="157"/>
        <end position="179"/>
    </location>
</feature>
<dbReference type="GO" id="GO:0005886">
    <property type="term" value="C:plasma membrane"/>
    <property type="evidence" value="ECO:0007669"/>
    <property type="project" value="UniProtKB-SubCell"/>
</dbReference>
<dbReference type="InterPro" id="IPR000515">
    <property type="entry name" value="MetI-like"/>
</dbReference>
<keyword evidence="6 7" id="KW-0472">Membrane</keyword>
<proteinExistence type="inferred from homology"/>
<accession>A0A2A6FU66</accession>
<evidence type="ECO:0000256" key="5">
    <source>
        <dbReference type="ARBA" id="ARBA00022989"/>
    </source>
</evidence>
<reference evidence="10" key="1">
    <citation type="submission" date="2017-03" db="EMBL/GenBank/DDBJ databases">
        <authorList>
            <person name="Lund M.B."/>
        </authorList>
    </citation>
    <scope>NUCLEOTIDE SEQUENCE [LARGE SCALE GENOMIC DNA]</scope>
</reference>
<feature type="transmembrane region" description="Helical" evidence="7">
    <location>
        <begin position="200"/>
        <end position="222"/>
    </location>
</feature>
<evidence type="ECO:0000256" key="2">
    <source>
        <dbReference type="ARBA" id="ARBA00022448"/>
    </source>
</evidence>
<feature type="transmembrane region" description="Helical" evidence="7">
    <location>
        <begin position="258"/>
        <end position="279"/>
    </location>
</feature>
<dbReference type="CDD" id="cd06261">
    <property type="entry name" value="TM_PBP2"/>
    <property type="match status" value="1"/>
</dbReference>
<feature type="domain" description="ABC transmembrane type-1" evidence="8">
    <location>
        <begin position="88"/>
        <end position="279"/>
    </location>
</feature>
<dbReference type="InterPro" id="IPR050901">
    <property type="entry name" value="BP-dep_ABC_trans_perm"/>
</dbReference>
<keyword evidence="5 7" id="KW-1133">Transmembrane helix</keyword>
<evidence type="ECO:0000259" key="8">
    <source>
        <dbReference type="PROSITE" id="PS50928"/>
    </source>
</evidence>
<feature type="transmembrane region" description="Helical" evidence="7">
    <location>
        <begin position="87"/>
        <end position="111"/>
    </location>
</feature>
<evidence type="ECO:0000256" key="1">
    <source>
        <dbReference type="ARBA" id="ARBA00004651"/>
    </source>
</evidence>
<gene>
    <name evidence="9" type="ORF">B5766_02475</name>
</gene>
<evidence type="ECO:0000256" key="6">
    <source>
        <dbReference type="ARBA" id="ARBA00023136"/>
    </source>
</evidence>
<dbReference type="InterPro" id="IPR035906">
    <property type="entry name" value="MetI-like_sf"/>
</dbReference>
<keyword evidence="4 7" id="KW-0812">Transmembrane</keyword>
<organism evidence="9 10">
    <name type="scientific">Candidatus Lumbricidiphila eiseniae</name>
    <dbReference type="NCBI Taxonomy" id="1969409"/>
    <lineage>
        <taxon>Bacteria</taxon>
        <taxon>Bacillati</taxon>
        <taxon>Actinomycetota</taxon>
        <taxon>Actinomycetes</taxon>
        <taxon>Micrococcales</taxon>
        <taxon>Microbacteriaceae</taxon>
        <taxon>Candidatus Lumbricidiphila</taxon>
    </lineage>
</organism>
<sequence length="294" mass="31879">MSSSSRTVTVSDAGKRPRVVGRSRYRIMSNIGLGILIFIALFPVLWLVYTSFRSDADIIGNPTSLIPTTITFENYITTWNGTNHPKLLLNSLITSTITVVVSLTLATLAAYSLSRAKFRGKGIVYITYLAVRIVPGVLLLFPLYILIQQLGLLDTHFALVITYITFTLPAALWFMKGFFDSIPVDLENAARVDGCSRMGALFRIVIPLVRPGLAASAVLIAIESWNDVLFALMLTSSDASRTWPVGLRLLIGDFQLPWGQLAAATVLSIIPVVIGFTLVGKAMVAGLTAGGVKD</sequence>
<dbReference type="PANTHER" id="PTHR32243">
    <property type="entry name" value="MALTOSE TRANSPORT SYSTEM PERMEASE-RELATED"/>
    <property type="match status" value="1"/>
</dbReference>
<feature type="transmembrane region" description="Helical" evidence="7">
    <location>
        <begin position="27"/>
        <end position="49"/>
    </location>
</feature>
<evidence type="ECO:0000256" key="4">
    <source>
        <dbReference type="ARBA" id="ARBA00022692"/>
    </source>
</evidence>
<dbReference type="AlphaFoldDB" id="A0A2A6FU66"/>
<name>A0A2A6FU66_9MICO</name>
<evidence type="ECO:0000256" key="3">
    <source>
        <dbReference type="ARBA" id="ARBA00022475"/>
    </source>
</evidence>
<evidence type="ECO:0000313" key="10">
    <source>
        <dbReference type="Proteomes" id="UP000219994"/>
    </source>
</evidence>
<comment type="subcellular location">
    <subcellularLocation>
        <location evidence="1 7">Cell membrane</location>
        <topology evidence="1 7">Multi-pass membrane protein</topology>
    </subcellularLocation>
</comment>
<comment type="similarity">
    <text evidence="7">Belongs to the binding-protein-dependent transport system permease family.</text>
</comment>
<dbReference type="PANTHER" id="PTHR32243:SF18">
    <property type="entry name" value="INNER MEMBRANE ABC TRANSPORTER PERMEASE PROTEIN YCJP"/>
    <property type="match status" value="1"/>
</dbReference>
<evidence type="ECO:0000256" key="7">
    <source>
        <dbReference type="RuleBase" id="RU363032"/>
    </source>
</evidence>
<dbReference type="EMBL" id="NAEP01000023">
    <property type="protein sequence ID" value="PDQ36176.1"/>
    <property type="molecule type" value="Genomic_DNA"/>
</dbReference>
<comment type="caution">
    <text evidence="9">The sequence shown here is derived from an EMBL/GenBank/DDBJ whole genome shotgun (WGS) entry which is preliminary data.</text>
</comment>